<reference evidence="1 2" key="1">
    <citation type="submission" date="2016-10" db="EMBL/GenBank/DDBJ databases">
        <title>Genome sequence of the basidiomycete white-rot fungus Trametes pubescens.</title>
        <authorList>
            <person name="Makela M.R."/>
            <person name="Granchi Z."/>
            <person name="Peng M."/>
            <person name="De Vries R.P."/>
            <person name="Grigoriev I."/>
            <person name="Riley R."/>
            <person name="Hilden K."/>
        </authorList>
    </citation>
    <scope>NUCLEOTIDE SEQUENCE [LARGE SCALE GENOMIC DNA]</scope>
    <source>
        <strain evidence="1 2">FBCC735</strain>
    </source>
</reference>
<evidence type="ECO:0000313" key="1">
    <source>
        <dbReference type="EMBL" id="OJT13787.1"/>
    </source>
</evidence>
<keyword evidence="2" id="KW-1185">Reference proteome</keyword>
<dbReference type="EMBL" id="MNAD01000360">
    <property type="protein sequence ID" value="OJT13787.1"/>
    <property type="molecule type" value="Genomic_DNA"/>
</dbReference>
<evidence type="ECO:0000313" key="2">
    <source>
        <dbReference type="Proteomes" id="UP000184267"/>
    </source>
</evidence>
<proteinExistence type="predicted"/>
<gene>
    <name evidence="1" type="ORF">TRAPUB_9634</name>
</gene>
<dbReference type="AlphaFoldDB" id="A0A1M2W1P8"/>
<protein>
    <recommendedName>
        <fullName evidence="3">F-box domain-containing protein</fullName>
    </recommendedName>
</protein>
<comment type="caution">
    <text evidence="1">The sequence shown here is derived from an EMBL/GenBank/DDBJ whole genome shotgun (WGS) entry which is preliminary data.</text>
</comment>
<sequence>MHSSPGPSPPPMPPGQNGDDMCIDIIEPYLIHIKDLTLSDNMPRTEMPGKIDICVLTHLRCVRIFTPVFATLPAIQLLMGFPDLRELLLNFEFSADTQAALAGTGLAPGFFELHELNLSASFEDIAIFLDATEPVGLESLTLARSGQFHRHQGGAQIVQDIHAAYAKIPRHVRGLHLHLTGDHHYFDGDERSLPELAASQILPEALRTLPDIEELTVTYSSLGASVTDDELVTFSTVWPALTRFEFNSTLWKHRHGSNEHHFRDYNALLKLSTLLAFTSAHPHLIQLSLPALGPEGIPQLDIRLHVPFRAHETSSHGMRLLRLNTVAPETPVVALAIALDCVFRRLELGHPGTVTVDNMNMKAGYLWNGPPPELSLTGEDVLMTLLLALQTAWNMGGMV</sequence>
<evidence type="ECO:0008006" key="3">
    <source>
        <dbReference type="Google" id="ProtNLM"/>
    </source>
</evidence>
<dbReference type="OrthoDB" id="2750697at2759"/>
<accession>A0A1M2W1P8</accession>
<dbReference type="OMA" id="PFRAHET"/>
<dbReference type="STRING" id="154538.A0A1M2W1P8"/>
<organism evidence="1 2">
    <name type="scientific">Trametes pubescens</name>
    <name type="common">White-rot fungus</name>
    <dbReference type="NCBI Taxonomy" id="154538"/>
    <lineage>
        <taxon>Eukaryota</taxon>
        <taxon>Fungi</taxon>
        <taxon>Dikarya</taxon>
        <taxon>Basidiomycota</taxon>
        <taxon>Agaricomycotina</taxon>
        <taxon>Agaricomycetes</taxon>
        <taxon>Polyporales</taxon>
        <taxon>Polyporaceae</taxon>
        <taxon>Trametes</taxon>
    </lineage>
</organism>
<name>A0A1M2W1P8_TRAPU</name>
<dbReference type="Proteomes" id="UP000184267">
    <property type="component" value="Unassembled WGS sequence"/>
</dbReference>